<keyword evidence="7 15" id="KW-0812">Transmembrane</keyword>
<organism evidence="16">
    <name type="scientific">Mesomys hispidus</name>
    <name type="common">Spiny tree rat</name>
    <dbReference type="NCBI Taxonomy" id="30627"/>
    <lineage>
        <taxon>Eukaryota</taxon>
        <taxon>Metazoa</taxon>
        <taxon>Chordata</taxon>
        <taxon>Craniata</taxon>
        <taxon>Vertebrata</taxon>
        <taxon>Euteleostomi</taxon>
        <taxon>Mammalia</taxon>
        <taxon>Eutheria</taxon>
        <taxon>Euarchontoglires</taxon>
        <taxon>Glires</taxon>
        <taxon>Rodentia</taxon>
        <taxon>Hystricomorpha</taxon>
        <taxon>Echimyidae</taxon>
        <taxon>Mesomys</taxon>
    </lineage>
</organism>
<evidence type="ECO:0000256" key="9">
    <source>
        <dbReference type="ARBA" id="ARBA00022982"/>
    </source>
</evidence>
<reference evidence="16" key="2">
    <citation type="submission" date="2016-03" db="EMBL/GenBank/DDBJ databases">
        <authorList>
            <person name="Ploux O."/>
        </authorList>
    </citation>
    <scope>NUCLEOTIDE SEQUENCE</scope>
</reference>
<dbReference type="AlphaFoldDB" id="A0A1S5S7G6"/>
<keyword evidence="15" id="KW-0830">Ubiquinone</keyword>
<name>A0A1S5S7G6_MESHI</name>
<dbReference type="InterPro" id="IPR001457">
    <property type="entry name" value="NADH_UbQ/plastoQ_OxRdtase_su6"/>
</dbReference>
<evidence type="ECO:0000256" key="2">
    <source>
        <dbReference type="ARBA" id="ARBA00005698"/>
    </source>
</evidence>
<evidence type="ECO:0000256" key="4">
    <source>
        <dbReference type="ARBA" id="ARBA00021095"/>
    </source>
</evidence>
<comment type="similarity">
    <text evidence="2 15">Belongs to the complex I subunit 6 family.</text>
</comment>
<evidence type="ECO:0000313" key="16">
    <source>
        <dbReference type="EMBL" id="APC61014.1"/>
    </source>
</evidence>
<keyword evidence="8 15" id="KW-1278">Translocase</keyword>
<keyword evidence="9 15" id="KW-0249">Electron transport</keyword>
<feature type="transmembrane region" description="Helical" evidence="15">
    <location>
        <begin position="51"/>
        <end position="75"/>
    </location>
</feature>
<evidence type="ECO:0000256" key="8">
    <source>
        <dbReference type="ARBA" id="ARBA00022967"/>
    </source>
</evidence>
<evidence type="ECO:0000256" key="1">
    <source>
        <dbReference type="ARBA" id="ARBA00004225"/>
    </source>
</evidence>
<comment type="catalytic activity">
    <reaction evidence="14 15">
        <text>a ubiquinone + NADH + 5 H(+)(in) = a ubiquinol + NAD(+) + 4 H(+)(out)</text>
        <dbReference type="Rhea" id="RHEA:29091"/>
        <dbReference type="Rhea" id="RHEA-COMP:9565"/>
        <dbReference type="Rhea" id="RHEA-COMP:9566"/>
        <dbReference type="ChEBI" id="CHEBI:15378"/>
        <dbReference type="ChEBI" id="CHEBI:16389"/>
        <dbReference type="ChEBI" id="CHEBI:17976"/>
        <dbReference type="ChEBI" id="CHEBI:57540"/>
        <dbReference type="ChEBI" id="CHEBI:57945"/>
        <dbReference type="EC" id="7.1.1.2"/>
    </reaction>
</comment>
<dbReference type="EC" id="7.1.1.2" evidence="3 15"/>
<dbReference type="PANTHER" id="PTHR11435:SF1">
    <property type="entry name" value="NADH-UBIQUINONE OXIDOREDUCTASE CHAIN 6"/>
    <property type="match status" value="1"/>
</dbReference>
<evidence type="ECO:0000256" key="11">
    <source>
        <dbReference type="ARBA" id="ARBA00023027"/>
    </source>
</evidence>
<comment type="subcellular location">
    <subcellularLocation>
        <location evidence="1 15">Mitochondrion membrane</location>
        <topology evidence="1 15">Multi-pass membrane protein</topology>
    </subcellularLocation>
</comment>
<protein>
    <recommendedName>
        <fullName evidence="4 15">NADH-ubiquinone oxidoreductase chain 6</fullName>
        <ecNumber evidence="3 15">7.1.1.2</ecNumber>
    </recommendedName>
</protein>
<evidence type="ECO:0000256" key="15">
    <source>
        <dbReference type="RuleBase" id="RU004430"/>
    </source>
</evidence>
<geneLocation type="mitochondrion" evidence="16"/>
<gene>
    <name evidence="16" type="primary">ND6</name>
</gene>
<dbReference type="PANTHER" id="PTHR11435">
    <property type="entry name" value="NADH UBIQUINONE OXIDOREDUCTASE SUBUNIT ND6"/>
    <property type="match status" value="1"/>
</dbReference>
<evidence type="ECO:0000256" key="3">
    <source>
        <dbReference type="ARBA" id="ARBA00012944"/>
    </source>
</evidence>
<dbReference type="InterPro" id="IPR042106">
    <property type="entry name" value="Nuo/plastoQ_OxRdtase_6_NuoJ"/>
</dbReference>
<evidence type="ECO:0000256" key="6">
    <source>
        <dbReference type="ARBA" id="ARBA00022660"/>
    </source>
</evidence>
<keyword evidence="5 15" id="KW-0813">Transport</keyword>
<keyword evidence="12 15" id="KW-0496">Mitochondrion</keyword>
<keyword evidence="6 15" id="KW-0679">Respiratory chain</keyword>
<evidence type="ECO:0000256" key="14">
    <source>
        <dbReference type="ARBA" id="ARBA00049551"/>
    </source>
</evidence>
<feature type="transmembrane region" description="Helical" evidence="15">
    <location>
        <begin position="27"/>
        <end position="45"/>
    </location>
</feature>
<dbReference type="Pfam" id="PF00499">
    <property type="entry name" value="Oxidored_q3"/>
    <property type="match status" value="1"/>
</dbReference>
<dbReference type="EMBL" id="KU892787">
    <property type="protein sequence ID" value="APC61014.1"/>
    <property type="molecule type" value="Genomic_DNA"/>
</dbReference>
<feature type="transmembrane region" description="Helical" evidence="15">
    <location>
        <begin position="6"/>
        <end position="22"/>
    </location>
</feature>
<dbReference type="GO" id="GO:0031966">
    <property type="term" value="C:mitochondrial membrane"/>
    <property type="evidence" value="ECO:0007669"/>
    <property type="project" value="UniProtKB-SubCell"/>
</dbReference>
<evidence type="ECO:0000256" key="13">
    <source>
        <dbReference type="ARBA" id="ARBA00023136"/>
    </source>
</evidence>
<dbReference type="InterPro" id="IPR050269">
    <property type="entry name" value="ComplexI_Subunit6"/>
</dbReference>
<evidence type="ECO:0000256" key="10">
    <source>
        <dbReference type="ARBA" id="ARBA00022989"/>
    </source>
</evidence>
<evidence type="ECO:0000256" key="5">
    <source>
        <dbReference type="ARBA" id="ARBA00022448"/>
    </source>
</evidence>
<keyword evidence="11 15" id="KW-0520">NAD</keyword>
<keyword evidence="13 15" id="KW-0472">Membrane</keyword>
<feature type="transmembrane region" description="Helical" evidence="15">
    <location>
        <begin position="152"/>
        <end position="172"/>
    </location>
</feature>
<reference evidence="16" key="1">
    <citation type="journal article" date="2016" name="Mol. Biol. Evol.">
        <title>Mitogenomic phylogeny, diversification, and biogeography of South American spiny rats.</title>
        <authorList>
            <person name="Fabre P.H."/>
            <person name="Upham N.S."/>
            <person name="Emmons L.H."/>
            <person name="Justy F."/>
            <person name="Leite Y.L."/>
            <person name="Loss A.C."/>
            <person name="Orlando L."/>
            <person name="Tilak M.K."/>
            <person name="Patterson B.D."/>
            <person name="Douzery E.J."/>
        </authorList>
    </citation>
    <scope>NUCLEOTIDE SEQUENCE</scope>
</reference>
<sequence>MTLNIIYILSIIFVIGFIGFSVKPSPIYGGLALVISGGVGCWIVLSCGGSFLGLVVFLVYLGGMMVVFAYTTAMAMEQYPETWGSSFIVLFTLFLGVVSEFVLLYWWVKYERIEVLVDYYYGMGEWVIYDAEGGSVGFFSEDPAGVAAIYSYNYWLMFVAGWSLFTCIFIVLEITRAN</sequence>
<keyword evidence="10 15" id="KW-1133">Transmembrane helix</keyword>
<accession>A0A1S5S7G6</accession>
<evidence type="ECO:0000256" key="12">
    <source>
        <dbReference type="ARBA" id="ARBA00023128"/>
    </source>
</evidence>
<dbReference type="GO" id="GO:0008137">
    <property type="term" value="F:NADH dehydrogenase (ubiquinone) activity"/>
    <property type="evidence" value="ECO:0007669"/>
    <property type="project" value="UniProtKB-UniRule"/>
</dbReference>
<feature type="transmembrane region" description="Helical" evidence="15">
    <location>
        <begin position="87"/>
        <end position="108"/>
    </location>
</feature>
<proteinExistence type="inferred from homology"/>
<dbReference type="Gene3D" id="1.20.120.1200">
    <property type="entry name" value="NADH-ubiquinone/plastoquinone oxidoreductase chain 6, subunit NuoJ"/>
    <property type="match status" value="1"/>
</dbReference>
<comment type="function">
    <text evidence="15">Core subunit of the mitochondrial membrane respiratory chain NADH dehydrogenase (Complex I) which catalyzes electron transfer from NADH through the respiratory chain, using ubiquinone as an electron acceptor. Essential for the catalytic activity and assembly of complex I.</text>
</comment>
<evidence type="ECO:0000256" key="7">
    <source>
        <dbReference type="ARBA" id="ARBA00022692"/>
    </source>
</evidence>